<reference evidence="4" key="1">
    <citation type="journal article" date="2019" name="Int. J. Syst. Evol. Microbiol.">
        <title>The Global Catalogue of Microorganisms (GCM) 10K type strain sequencing project: providing services to taxonomists for standard genome sequencing and annotation.</title>
        <authorList>
            <consortium name="The Broad Institute Genomics Platform"/>
            <consortium name="The Broad Institute Genome Sequencing Center for Infectious Disease"/>
            <person name="Wu L."/>
            <person name="Ma J."/>
        </authorList>
    </citation>
    <scope>NUCLEOTIDE SEQUENCE [LARGE SCALE GENOMIC DNA]</scope>
    <source>
        <strain evidence="4">JCM 17338</strain>
    </source>
</reference>
<sequence>MKIKALILLASVCFVACNSTESKVDVTPSKLNGTWQLKSSTAITNGDTVNTSPAKGVETIKIFNDTHFAFFSHDLNQGKDSSAVYSSGSGTYTLIGDNYEEHLAFCTARAWENHNFKFKLSLDNDTLQQKGIEKIDSLKINREIIETYVRKRK</sequence>
<dbReference type="Pfam" id="PF13648">
    <property type="entry name" value="Lipocalin_4"/>
    <property type="match status" value="1"/>
</dbReference>
<dbReference type="InterPro" id="IPR024311">
    <property type="entry name" value="Lipocalin-like"/>
</dbReference>
<evidence type="ECO:0000313" key="3">
    <source>
        <dbReference type="EMBL" id="GAA3952658.1"/>
    </source>
</evidence>
<proteinExistence type="predicted"/>
<evidence type="ECO:0000313" key="4">
    <source>
        <dbReference type="Proteomes" id="UP001501081"/>
    </source>
</evidence>
<organism evidence="3 4">
    <name type="scientific">Pedobacter ginsengiterrae</name>
    <dbReference type="NCBI Taxonomy" id="871696"/>
    <lineage>
        <taxon>Bacteria</taxon>
        <taxon>Pseudomonadati</taxon>
        <taxon>Bacteroidota</taxon>
        <taxon>Sphingobacteriia</taxon>
        <taxon>Sphingobacteriales</taxon>
        <taxon>Sphingobacteriaceae</taxon>
        <taxon>Pedobacter</taxon>
    </lineage>
</organism>
<feature type="signal peptide" evidence="1">
    <location>
        <begin position="1"/>
        <end position="18"/>
    </location>
</feature>
<name>A0ABP7NRH5_9SPHI</name>
<feature type="domain" description="Lipocalin-like" evidence="2">
    <location>
        <begin position="31"/>
        <end position="127"/>
    </location>
</feature>
<dbReference type="EMBL" id="BAABAK010000001">
    <property type="protein sequence ID" value="GAA3952658.1"/>
    <property type="molecule type" value="Genomic_DNA"/>
</dbReference>
<keyword evidence="4" id="KW-1185">Reference proteome</keyword>
<dbReference type="Proteomes" id="UP001501081">
    <property type="component" value="Unassembled WGS sequence"/>
</dbReference>
<evidence type="ECO:0000259" key="2">
    <source>
        <dbReference type="Pfam" id="PF13648"/>
    </source>
</evidence>
<keyword evidence="1" id="KW-0732">Signal</keyword>
<protein>
    <recommendedName>
        <fullName evidence="2">Lipocalin-like domain-containing protein</fullName>
    </recommendedName>
</protein>
<dbReference type="Gene3D" id="2.40.128.490">
    <property type="entry name" value="Uncharacterised protein PF14869, DUF4488"/>
    <property type="match status" value="1"/>
</dbReference>
<comment type="caution">
    <text evidence="3">The sequence shown here is derived from an EMBL/GenBank/DDBJ whole genome shotgun (WGS) entry which is preliminary data.</text>
</comment>
<dbReference type="RefSeq" id="WP_344764454.1">
    <property type="nucleotide sequence ID" value="NZ_BAABAK010000001.1"/>
</dbReference>
<accession>A0ABP7NRH5</accession>
<gene>
    <name evidence="3" type="ORF">GCM10022246_03650</name>
</gene>
<evidence type="ECO:0000256" key="1">
    <source>
        <dbReference type="SAM" id="SignalP"/>
    </source>
</evidence>
<feature type="chain" id="PRO_5046378708" description="Lipocalin-like domain-containing protein" evidence="1">
    <location>
        <begin position="19"/>
        <end position="153"/>
    </location>
</feature>